<reference evidence="11" key="1">
    <citation type="submission" date="2020-12" db="EMBL/GenBank/DDBJ databases">
        <title>PHA producing bacteria isolated from mangrove.</title>
        <authorList>
            <person name="Zheng W."/>
            <person name="Yu S."/>
            <person name="Huang Y."/>
        </authorList>
    </citation>
    <scope>NUCLEOTIDE SEQUENCE</scope>
    <source>
        <strain evidence="11">GN8-5</strain>
    </source>
</reference>
<comment type="caution">
    <text evidence="11">The sequence shown here is derived from an EMBL/GenBank/DDBJ whole genome shotgun (WGS) entry which is preliminary data.</text>
</comment>
<dbReference type="GO" id="GO:0008948">
    <property type="term" value="F:oxaloacetate decarboxylase activity"/>
    <property type="evidence" value="ECO:0007669"/>
    <property type="project" value="UniProtKB-EC"/>
</dbReference>
<dbReference type="EC" id="4.1.3.17" evidence="10"/>
<gene>
    <name evidence="11" type="primary">rraA</name>
    <name evidence="11" type="ORF">JF543_11920</name>
</gene>
<dbReference type="RefSeq" id="WP_179410088.1">
    <property type="nucleotide sequence ID" value="NZ_CP063379.1"/>
</dbReference>
<dbReference type="GO" id="GO:0008428">
    <property type="term" value="F:ribonuclease inhibitor activity"/>
    <property type="evidence" value="ECO:0007669"/>
    <property type="project" value="InterPro"/>
</dbReference>
<dbReference type="NCBIfam" id="TIGR01935">
    <property type="entry name" value="NOT-MenG"/>
    <property type="match status" value="1"/>
</dbReference>
<comment type="similarity">
    <text evidence="3 10">Belongs to the class II aldolase/RraA-like family.</text>
</comment>
<accession>A0A939IWF6</accession>
<keyword evidence="6 10" id="KW-0456">Lyase</keyword>
<comment type="cofactor">
    <cofactor evidence="9">
        <name>Mg(2+)</name>
        <dbReference type="ChEBI" id="CHEBI:18420"/>
    </cofactor>
</comment>
<evidence type="ECO:0000256" key="7">
    <source>
        <dbReference type="ARBA" id="ARBA00025046"/>
    </source>
</evidence>
<evidence type="ECO:0000313" key="11">
    <source>
        <dbReference type="EMBL" id="MBN8206663.1"/>
    </source>
</evidence>
<protein>
    <recommendedName>
        <fullName evidence="10">4-hydroxy-4-methyl-2-oxoglutarate aldolase</fullName>
        <shortName evidence="10">HMG aldolase</shortName>
        <ecNumber evidence="10">4.1.1.112</ecNumber>
        <ecNumber evidence="10">4.1.3.17</ecNumber>
    </recommendedName>
    <alternativeName>
        <fullName evidence="10">Oxaloacetate decarboxylase</fullName>
    </alternativeName>
</protein>
<comment type="subunit">
    <text evidence="4 10">Homotrimer.</text>
</comment>
<keyword evidence="5 9" id="KW-0479">Metal-binding</keyword>
<evidence type="ECO:0000256" key="5">
    <source>
        <dbReference type="ARBA" id="ARBA00022723"/>
    </source>
</evidence>
<organism evidence="11 12">
    <name type="scientific">Microbacterium esteraromaticum</name>
    <dbReference type="NCBI Taxonomy" id="57043"/>
    <lineage>
        <taxon>Bacteria</taxon>
        <taxon>Bacillati</taxon>
        <taxon>Actinomycetota</taxon>
        <taxon>Actinomycetes</taxon>
        <taxon>Micrococcales</taxon>
        <taxon>Microbacteriaceae</taxon>
        <taxon>Microbacterium</taxon>
    </lineage>
</organism>
<dbReference type="EMBL" id="JAEMWU010000002">
    <property type="protein sequence ID" value="MBN8206663.1"/>
    <property type="molecule type" value="Genomic_DNA"/>
</dbReference>
<feature type="binding site" evidence="9">
    <location>
        <position position="96"/>
    </location>
    <ligand>
        <name>substrate</name>
    </ligand>
</feature>
<keyword evidence="9" id="KW-0460">Magnesium</keyword>
<proteinExistence type="inferred from homology"/>
<comment type="catalytic activity">
    <reaction evidence="1 10">
        <text>4-hydroxy-4-methyl-2-oxoglutarate = 2 pyruvate</text>
        <dbReference type="Rhea" id="RHEA:22748"/>
        <dbReference type="ChEBI" id="CHEBI:15361"/>
        <dbReference type="ChEBI" id="CHEBI:58276"/>
        <dbReference type="EC" id="4.1.3.17"/>
    </reaction>
</comment>
<evidence type="ECO:0000256" key="10">
    <source>
        <dbReference type="RuleBase" id="RU004338"/>
    </source>
</evidence>
<dbReference type="NCBIfam" id="NF006875">
    <property type="entry name" value="PRK09372.1"/>
    <property type="match status" value="1"/>
</dbReference>
<evidence type="ECO:0000256" key="3">
    <source>
        <dbReference type="ARBA" id="ARBA00008621"/>
    </source>
</evidence>
<feature type="binding site" evidence="9">
    <location>
        <begin position="74"/>
        <end position="77"/>
    </location>
    <ligand>
        <name>substrate</name>
    </ligand>
</feature>
<dbReference type="Gene3D" id="3.50.30.40">
    <property type="entry name" value="Ribonuclease E inhibitor RraA/RraA-like"/>
    <property type="match status" value="1"/>
</dbReference>
<dbReference type="Pfam" id="PF03737">
    <property type="entry name" value="RraA-like"/>
    <property type="match status" value="1"/>
</dbReference>
<name>A0A939IWF6_9MICO</name>
<evidence type="ECO:0000256" key="9">
    <source>
        <dbReference type="PIRSR" id="PIRSR605493-1"/>
    </source>
</evidence>
<evidence type="ECO:0000256" key="2">
    <source>
        <dbReference type="ARBA" id="ARBA00001968"/>
    </source>
</evidence>
<dbReference type="EC" id="4.1.1.112" evidence="10"/>
<dbReference type="InterPro" id="IPR005493">
    <property type="entry name" value="RraA/RraA-like"/>
</dbReference>
<evidence type="ECO:0000256" key="8">
    <source>
        <dbReference type="ARBA" id="ARBA00047973"/>
    </source>
</evidence>
<comment type="function">
    <text evidence="7 10">Catalyzes the aldol cleavage of 4-hydroxy-4-methyl-2-oxoglutarate (HMG) into 2 molecules of pyruvate. Also contains a secondary oxaloacetate (OAA) decarboxylase activity due to the common pyruvate enolate transition state formed following C-C bond cleavage in the retro-aldol and decarboxylation reactions.</text>
</comment>
<comment type="cofactor">
    <cofactor evidence="2 10">
        <name>a divalent metal cation</name>
        <dbReference type="ChEBI" id="CHEBI:60240"/>
    </cofactor>
</comment>
<comment type="catalytic activity">
    <reaction evidence="8 10">
        <text>oxaloacetate + H(+) = pyruvate + CO2</text>
        <dbReference type="Rhea" id="RHEA:15641"/>
        <dbReference type="ChEBI" id="CHEBI:15361"/>
        <dbReference type="ChEBI" id="CHEBI:15378"/>
        <dbReference type="ChEBI" id="CHEBI:16452"/>
        <dbReference type="ChEBI" id="CHEBI:16526"/>
        <dbReference type="EC" id="4.1.1.112"/>
    </reaction>
</comment>
<dbReference type="SUPFAM" id="SSF89562">
    <property type="entry name" value="RraA-like"/>
    <property type="match status" value="1"/>
</dbReference>
<dbReference type="GO" id="GO:0047443">
    <property type="term" value="F:4-hydroxy-4-methyl-2-oxoglutarate aldolase activity"/>
    <property type="evidence" value="ECO:0007669"/>
    <property type="project" value="UniProtKB-EC"/>
</dbReference>
<dbReference type="InterPro" id="IPR010203">
    <property type="entry name" value="RraA"/>
</dbReference>
<feature type="binding site" evidence="9">
    <location>
        <position position="97"/>
    </location>
    <ligand>
        <name>Mg(2+)</name>
        <dbReference type="ChEBI" id="CHEBI:18420"/>
    </ligand>
</feature>
<sequence>MTSTADLYDEHGDALQSLPLQLRSFGGVTAFEGPIRTVRCFQDNALVKTLLSSPGDGAVLVVDGAGSLGTALMGDMIAQLAVDAGWAGVVIHGCVRDSAAIAGMPLGVKALGTNPRKSAKDGVGEVDVTVEFGDVVFRPGARLYADEDGILVER</sequence>
<dbReference type="InterPro" id="IPR036704">
    <property type="entry name" value="RraA/RraA-like_sf"/>
</dbReference>
<evidence type="ECO:0000256" key="1">
    <source>
        <dbReference type="ARBA" id="ARBA00001342"/>
    </source>
</evidence>
<dbReference type="AlphaFoldDB" id="A0A939IWF6"/>
<dbReference type="PANTHER" id="PTHR33254">
    <property type="entry name" value="4-HYDROXY-4-METHYL-2-OXOGLUTARATE ALDOLASE 3-RELATED"/>
    <property type="match status" value="1"/>
</dbReference>
<dbReference type="GO" id="GO:0051252">
    <property type="term" value="P:regulation of RNA metabolic process"/>
    <property type="evidence" value="ECO:0007669"/>
    <property type="project" value="InterPro"/>
</dbReference>
<dbReference type="Proteomes" id="UP000664385">
    <property type="component" value="Unassembled WGS sequence"/>
</dbReference>
<dbReference type="PANTHER" id="PTHR33254:SF4">
    <property type="entry name" value="4-HYDROXY-4-METHYL-2-OXOGLUTARATE ALDOLASE 3-RELATED"/>
    <property type="match status" value="1"/>
</dbReference>
<evidence type="ECO:0000256" key="4">
    <source>
        <dbReference type="ARBA" id="ARBA00011233"/>
    </source>
</evidence>
<evidence type="ECO:0000313" key="12">
    <source>
        <dbReference type="Proteomes" id="UP000664385"/>
    </source>
</evidence>
<dbReference type="GO" id="GO:0046872">
    <property type="term" value="F:metal ion binding"/>
    <property type="evidence" value="ECO:0007669"/>
    <property type="project" value="UniProtKB-KW"/>
</dbReference>
<evidence type="ECO:0000256" key="6">
    <source>
        <dbReference type="ARBA" id="ARBA00023239"/>
    </source>
</evidence>
<dbReference type="CDD" id="cd16841">
    <property type="entry name" value="RraA_family"/>
    <property type="match status" value="1"/>
</dbReference>